<proteinExistence type="predicted"/>
<name>A0A9P4I0A5_9PEZI</name>
<dbReference type="Proteomes" id="UP000799772">
    <property type="component" value="Unassembled WGS sequence"/>
</dbReference>
<evidence type="ECO:0000313" key="2">
    <source>
        <dbReference type="EMBL" id="KAF2092585.1"/>
    </source>
</evidence>
<organism evidence="2 3">
    <name type="scientific">Rhizodiscina lignyota</name>
    <dbReference type="NCBI Taxonomy" id="1504668"/>
    <lineage>
        <taxon>Eukaryota</taxon>
        <taxon>Fungi</taxon>
        <taxon>Dikarya</taxon>
        <taxon>Ascomycota</taxon>
        <taxon>Pezizomycotina</taxon>
        <taxon>Dothideomycetes</taxon>
        <taxon>Pleosporomycetidae</taxon>
        <taxon>Aulographales</taxon>
        <taxon>Rhizodiscinaceae</taxon>
        <taxon>Rhizodiscina</taxon>
    </lineage>
</organism>
<dbReference type="Gene3D" id="3.30.429.10">
    <property type="entry name" value="Macrophage Migration Inhibitory Factor"/>
    <property type="match status" value="1"/>
</dbReference>
<keyword evidence="3" id="KW-1185">Reference proteome</keyword>
<dbReference type="Pfam" id="PF14832">
    <property type="entry name" value="Tautomerase_3"/>
    <property type="match status" value="1"/>
</dbReference>
<sequence length="152" mass="17542">MPLWQIYHPKDAFSDAESKQALSADVVKMYTTQLGLPAFYVVVQFIAMPEESVWVGGLSKTEKPFIRIVINHVAVRVANISDEDAVYKQTCEMVDAALKPHVEDKGYDWEYHLDETERRLWKVNGLVPPPWKSEAEQQWVKTNRPLSWEGDH</sequence>
<evidence type="ECO:0000313" key="3">
    <source>
        <dbReference type="Proteomes" id="UP000799772"/>
    </source>
</evidence>
<dbReference type="InterPro" id="IPR028116">
    <property type="entry name" value="Cis-CaaD-like"/>
</dbReference>
<feature type="domain" description="Tautomerase cis-CaaD-like" evidence="1">
    <location>
        <begin position="1"/>
        <end position="144"/>
    </location>
</feature>
<dbReference type="EMBL" id="ML978144">
    <property type="protein sequence ID" value="KAF2092585.1"/>
    <property type="molecule type" value="Genomic_DNA"/>
</dbReference>
<dbReference type="AlphaFoldDB" id="A0A9P4I0A5"/>
<comment type="caution">
    <text evidence="2">The sequence shown here is derived from an EMBL/GenBank/DDBJ whole genome shotgun (WGS) entry which is preliminary data.</text>
</comment>
<protein>
    <recommendedName>
        <fullName evidence="1">Tautomerase cis-CaaD-like domain-containing protein</fullName>
    </recommendedName>
</protein>
<dbReference type="SUPFAM" id="SSF55331">
    <property type="entry name" value="Tautomerase/MIF"/>
    <property type="match status" value="1"/>
</dbReference>
<gene>
    <name evidence="2" type="ORF">NA57DRAFT_49915</name>
</gene>
<reference evidence="2" key="1">
    <citation type="journal article" date="2020" name="Stud. Mycol.">
        <title>101 Dothideomycetes genomes: a test case for predicting lifestyles and emergence of pathogens.</title>
        <authorList>
            <person name="Haridas S."/>
            <person name="Albert R."/>
            <person name="Binder M."/>
            <person name="Bloem J."/>
            <person name="Labutti K."/>
            <person name="Salamov A."/>
            <person name="Andreopoulos B."/>
            <person name="Baker S."/>
            <person name="Barry K."/>
            <person name="Bills G."/>
            <person name="Bluhm B."/>
            <person name="Cannon C."/>
            <person name="Castanera R."/>
            <person name="Culley D."/>
            <person name="Daum C."/>
            <person name="Ezra D."/>
            <person name="Gonzalez J."/>
            <person name="Henrissat B."/>
            <person name="Kuo A."/>
            <person name="Liang C."/>
            <person name="Lipzen A."/>
            <person name="Lutzoni F."/>
            <person name="Magnuson J."/>
            <person name="Mondo S."/>
            <person name="Nolan M."/>
            <person name="Ohm R."/>
            <person name="Pangilinan J."/>
            <person name="Park H.-J."/>
            <person name="Ramirez L."/>
            <person name="Alfaro M."/>
            <person name="Sun H."/>
            <person name="Tritt A."/>
            <person name="Yoshinaga Y."/>
            <person name="Zwiers L.-H."/>
            <person name="Turgeon B."/>
            <person name="Goodwin S."/>
            <person name="Spatafora J."/>
            <person name="Crous P."/>
            <person name="Grigoriev I."/>
        </authorList>
    </citation>
    <scope>NUCLEOTIDE SEQUENCE</scope>
    <source>
        <strain evidence="2">CBS 133067</strain>
    </source>
</reference>
<dbReference type="OrthoDB" id="2129288at2759"/>
<dbReference type="InterPro" id="IPR014347">
    <property type="entry name" value="Tautomerase/MIF_sf"/>
</dbReference>
<accession>A0A9P4I0A5</accession>
<evidence type="ECO:0000259" key="1">
    <source>
        <dbReference type="Pfam" id="PF14832"/>
    </source>
</evidence>